<evidence type="ECO:0000259" key="2">
    <source>
        <dbReference type="Pfam" id="PF14361"/>
    </source>
</evidence>
<gene>
    <name evidence="3" type="ORF">GCM10023196_014120</name>
</gene>
<sequence length="378" mass="40695">MTDRAVLRRLMEKMRADPGTLEAVVEAARAESPPIAVLPVQEVRRHIAALLAVVSAAFIDESGLNEDDARVADRLATDRALQGVSLAALLDGFQAARSYILKRLLNEARSAGVSLDGLIEELMELDAYANGLQNRLIHAFRETELSLAHSAHAARVQALRDLLAGGPVSAAAGAGLDSRRRYYCLVTDVGDPREAHRTEAALGLPDGVSGLVDGRLCAVTTRPPAEAAILVVAGPAVSPGELAEVYRLCRTALASARRRGLDGLWELTALAVPMALDAHPKLGEILVRERLPGLDPGDEFHRLLAETALTYLEHGGRADRTAAALHVHPNTVKHRLHRLAALTSFGEPVPPAETLAGALRWHWALRTWLGVRPDPHRE</sequence>
<dbReference type="PANTHER" id="PTHR33744:SF17">
    <property type="entry name" value="CONSERVED PROTEIN"/>
    <property type="match status" value="1"/>
</dbReference>
<accession>A0ABP8U6M4</accession>
<organism evidence="3 4">
    <name type="scientific">Actinoallomurus vinaceus</name>
    <dbReference type="NCBI Taxonomy" id="1080074"/>
    <lineage>
        <taxon>Bacteria</taxon>
        <taxon>Bacillati</taxon>
        <taxon>Actinomycetota</taxon>
        <taxon>Actinomycetes</taxon>
        <taxon>Streptosporangiales</taxon>
        <taxon>Thermomonosporaceae</taxon>
        <taxon>Actinoallomurus</taxon>
    </lineage>
</organism>
<evidence type="ECO:0000313" key="4">
    <source>
        <dbReference type="Proteomes" id="UP001501442"/>
    </source>
</evidence>
<dbReference type="Proteomes" id="UP001501442">
    <property type="component" value="Unassembled WGS sequence"/>
</dbReference>
<feature type="domain" description="PucR C-terminal helix-turn-helix" evidence="1">
    <location>
        <begin position="304"/>
        <end position="344"/>
    </location>
</feature>
<dbReference type="RefSeq" id="WP_345429832.1">
    <property type="nucleotide sequence ID" value="NZ_BAABHK010000002.1"/>
</dbReference>
<dbReference type="InterPro" id="IPR025736">
    <property type="entry name" value="PucR_C-HTH_dom"/>
</dbReference>
<evidence type="ECO:0000313" key="3">
    <source>
        <dbReference type="EMBL" id="GAA4622339.1"/>
    </source>
</evidence>
<dbReference type="InterPro" id="IPR042070">
    <property type="entry name" value="PucR_C-HTH_sf"/>
</dbReference>
<comment type="caution">
    <text evidence="3">The sequence shown here is derived from an EMBL/GenBank/DDBJ whole genome shotgun (WGS) entry which is preliminary data.</text>
</comment>
<dbReference type="InterPro" id="IPR051448">
    <property type="entry name" value="CdaR-like_regulators"/>
</dbReference>
<dbReference type="EMBL" id="BAABHK010000002">
    <property type="protein sequence ID" value="GAA4622339.1"/>
    <property type="molecule type" value="Genomic_DNA"/>
</dbReference>
<dbReference type="PANTHER" id="PTHR33744">
    <property type="entry name" value="CARBOHYDRATE DIACID REGULATOR"/>
    <property type="match status" value="1"/>
</dbReference>
<dbReference type="InterPro" id="IPR025751">
    <property type="entry name" value="RsbRD_N_dom"/>
</dbReference>
<dbReference type="Pfam" id="PF13556">
    <property type="entry name" value="HTH_30"/>
    <property type="match status" value="1"/>
</dbReference>
<name>A0ABP8U6M4_9ACTN</name>
<reference evidence="4" key="1">
    <citation type="journal article" date="2019" name="Int. J. Syst. Evol. Microbiol.">
        <title>The Global Catalogue of Microorganisms (GCM) 10K type strain sequencing project: providing services to taxonomists for standard genome sequencing and annotation.</title>
        <authorList>
            <consortium name="The Broad Institute Genomics Platform"/>
            <consortium name="The Broad Institute Genome Sequencing Center for Infectious Disease"/>
            <person name="Wu L."/>
            <person name="Ma J."/>
        </authorList>
    </citation>
    <scope>NUCLEOTIDE SEQUENCE [LARGE SCALE GENOMIC DNA]</scope>
    <source>
        <strain evidence="4">JCM 17939</strain>
    </source>
</reference>
<keyword evidence="4" id="KW-1185">Reference proteome</keyword>
<feature type="domain" description="RsbT co-antagonist protein RsbRD N-terminal" evidence="2">
    <location>
        <begin position="19"/>
        <end position="155"/>
    </location>
</feature>
<dbReference type="Pfam" id="PF14361">
    <property type="entry name" value="RsbRD_N"/>
    <property type="match status" value="1"/>
</dbReference>
<dbReference type="Gene3D" id="1.10.10.2840">
    <property type="entry name" value="PucR C-terminal helix-turn-helix domain"/>
    <property type="match status" value="1"/>
</dbReference>
<protein>
    <submittedName>
        <fullName evidence="3">Helix-turn-helix domain-containing protein</fullName>
    </submittedName>
</protein>
<proteinExistence type="predicted"/>
<evidence type="ECO:0000259" key="1">
    <source>
        <dbReference type="Pfam" id="PF13556"/>
    </source>
</evidence>